<organism evidence="1 2">
    <name type="scientific">Nocardiopsis sinuspersici</name>
    <dbReference type="NCBI Taxonomy" id="501010"/>
    <lineage>
        <taxon>Bacteria</taxon>
        <taxon>Bacillati</taxon>
        <taxon>Actinomycetota</taxon>
        <taxon>Actinomycetes</taxon>
        <taxon>Streptosporangiales</taxon>
        <taxon>Nocardiopsidaceae</taxon>
        <taxon>Nocardiopsis</taxon>
    </lineage>
</organism>
<dbReference type="AlphaFoldDB" id="A0A7Y9XIF2"/>
<sequence>MDSTIPQRDQNELDRLNREYPGWRVWRNRNGDVLSGWVATNLNPHSTFDPTLHGDTAEQLERLLKCPPHRIGRPLREGEVAL</sequence>
<name>A0A7Y9XIF2_9ACTN</name>
<gene>
    <name evidence="1" type="ORF">HNR06_004769</name>
</gene>
<dbReference type="RefSeq" id="WP_179811338.1">
    <property type="nucleotide sequence ID" value="NZ_JACCHL010000001.1"/>
</dbReference>
<reference evidence="1 2" key="1">
    <citation type="submission" date="2020-07" db="EMBL/GenBank/DDBJ databases">
        <title>Sequencing the genomes of 1000 actinobacteria strains.</title>
        <authorList>
            <person name="Klenk H.-P."/>
        </authorList>
    </citation>
    <scope>NUCLEOTIDE SEQUENCE [LARGE SCALE GENOMIC DNA]</scope>
    <source>
        <strain evidence="1 2">DSM 45278</strain>
    </source>
</reference>
<evidence type="ECO:0000313" key="2">
    <source>
        <dbReference type="Proteomes" id="UP000584931"/>
    </source>
</evidence>
<protein>
    <submittedName>
        <fullName evidence="1">Uncharacterized protein</fullName>
    </submittedName>
</protein>
<accession>A0A7Y9XIF2</accession>
<evidence type="ECO:0000313" key="1">
    <source>
        <dbReference type="EMBL" id="NYH55180.1"/>
    </source>
</evidence>
<dbReference type="EMBL" id="JACCHL010000001">
    <property type="protein sequence ID" value="NYH55180.1"/>
    <property type="molecule type" value="Genomic_DNA"/>
</dbReference>
<comment type="caution">
    <text evidence="1">The sequence shown here is derived from an EMBL/GenBank/DDBJ whole genome shotgun (WGS) entry which is preliminary data.</text>
</comment>
<proteinExistence type="predicted"/>
<dbReference type="Proteomes" id="UP000584931">
    <property type="component" value="Unassembled WGS sequence"/>
</dbReference>